<evidence type="ECO:0000256" key="6">
    <source>
        <dbReference type="ARBA" id="ARBA00022692"/>
    </source>
</evidence>
<dbReference type="InterPro" id="IPR006136">
    <property type="entry name" value="FlhB"/>
</dbReference>
<gene>
    <name evidence="13 15" type="primary">flhB</name>
    <name evidence="15" type="ORF">ACIKP9_05515</name>
</gene>
<dbReference type="Gene3D" id="6.10.250.2080">
    <property type="match status" value="1"/>
</dbReference>
<comment type="similarity">
    <text evidence="2 13">Belongs to the type III secretion exporter family.</text>
</comment>
<keyword evidence="11 13" id="KW-1006">Bacterial flagellum protein export</keyword>
<dbReference type="Pfam" id="PF01312">
    <property type="entry name" value="Bac_export_2"/>
    <property type="match status" value="1"/>
</dbReference>
<evidence type="ECO:0000256" key="10">
    <source>
        <dbReference type="ARBA" id="ARBA00023136"/>
    </source>
</evidence>
<dbReference type="Gene3D" id="3.40.1690.10">
    <property type="entry name" value="secretion proteins EscU"/>
    <property type="match status" value="1"/>
</dbReference>
<keyword evidence="15" id="KW-0282">Flagellum</keyword>
<dbReference type="NCBIfam" id="TIGR00328">
    <property type="entry name" value="flhB"/>
    <property type="match status" value="1"/>
</dbReference>
<dbReference type="PANTHER" id="PTHR30531:SF12">
    <property type="entry name" value="FLAGELLAR BIOSYNTHETIC PROTEIN FLHB"/>
    <property type="match status" value="1"/>
</dbReference>
<evidence type="ECO:0000256" key="4">
    <source>
        <dbReference type="ARBA" id="ARBA00022448"/>
    </source>
</evidence>
<evidence type="ECO:0000256" key="1">
    <source>
        <dbReference type="ARBA" id="ARBA00004651"/>
    </source>
</evidence>
<evidence type="ECO:0000256" key="3">
    <source>
        <dbReference type="ARBA" id="ARBA00021622"/>
    </source>
</evidence>
<reference evidence="15 16" key="1">
    <citation type="submission" date="2024-11" db="EMBL/GenBank/DDBJ databases">
        <authorList>
            <person name="Kaparullina E.N."/>
            <person name="Delegan Y.A."/>
            <person name="Doronina N.V."/>
        </authorList>
    </citation>
    <scope>NUCLEOTIDE SEQUENCE [LARGE SCALE GENOMIC DNA]</scope>
    <source>
        <strain evidence="15 16">7sh_L</strain>
    </source>
</reference>
<dbReference type="Proteomes" id="UP001617669">
    <property type="component" value="Unassembled WGS sequence"/>
</dbReference>
<evidence type="ECO:0000256" key="11">
    <source>
        <dbReference type="ARBA" id="ARBA00023225"/>
    </source>
</evidence>
<feature type="transmembrane region" description="Helical" evidence="13">
    <location>
        <begin position="97"/>
        <end position="117"/>
    </location>
</feature>
<comment type="caution">
    <text evidence="13">Lacks conserved residue(s) required for the propagation of feature annotation.</text>
</comment>
<comment type="subcellular location">
    <subcellularLocation>
        <location evidence="1">Cell membrane</location>
        <topology evidence="1">Multi-pass membrane protein</topology>
    </subcellularLocation>
</comment>
<evidence type="ECO:0000256" key="7">
    <source>
        <dbReference type="ARBA" id="ARBA00022795"/>
    </source>
</evidence>
<feature type="transmembrane region" description="Helical" evidence="13">
    <location>
        <begin position="189"/>
        <end position="211"/>
    </location>
</feature>
<dbReference type="SUPFAM" id="SSF160544">
    <property type="entry name" value="EscU C-terminal domain-like"/>
    <property type="match status" value="1"/>
</dbReference>
<evidence type="ECO:0000256" key="14">
    <source>
        <dbReference type="SAM" id="MobiDB-lite"/>
    </source>
</evidence>
<evidence type="ECO:0000256" key="5">
    <source>
        <dbReference type="ARBA" id="ARBA00022475"/>
    </source>
</evidence>
<organism evidence="15 16">
    <name type="scientific">Methylobacillus methanolivorans</name>
    <dbReference type="NCBI Taxonomy" id="1848927"/>
    <lineage>
        <taxon>Bacteria</taxon>
        <taxon>Pseudomonadati</taxon>
        <taxon>Pseudomonadota</taxon>
        <taxon>Betaproteobacteria</taxon>
        <taxon>Nitrosomonadales</taxon>
        <taxon>Methylophilaceae</taxon>
        <taxon>Methylobacillus</taxon>
    </lineage>
</organism>
<dbReference type="RefSeq" id="WP_400880331.1">
    <property type="nucleotide sequence ID" value="NZ_JBIWXY010000001.1"/>
</dbReference>
<feature type="region of interest" description="Disordered" evidence="14">
    <location>
        <begin position="1"/>
        <end position="29"/>
    </location>
</feature>
<keyword evidence="15" id="KW-0966">Cell projection</keyword>
<keyword evidence="16" id="KW-1185">Reference proteome</keyword>
<comment type="caution">
    <text evidence="15">The sequence shown here is derived from an EMBL/GenBank/DDBJ whole genome shotgun (WGS) entry which is preliminary data.</text>
</comment>
<evidence type="ECO:0000256" key="13">
    <source>
        <dbReference type="RuleBase" id="RU364091"/>
    </source>
</evidence>
<accession>A0ABW8GJW5</accession>
<evidence type="ECO:0000256" key="12">
    <source>
        <dbReference type="ARBA" id="ARBA00025078"/>
    </source>
</evidence>
<evidence type="ECO:0000256" key="2">
    <source>
        <dbReference type="ARBA" id="ARBA00010690"/>
    </source>
</evidence>
<sequence>MAQDSDLEKTEQPTPRRIEKARGDGDVPRSREFSTCVVLMTGGLGLMMLSGRLNQAMLSNMSSNLRVSREAAFDFSLLLSKIANGILDLLIAFAPLVLLLLIVIVGAPVLVGGWNFSNKAFMPKFSKLNPLNGIKNLFSKNSLVELVKAVLKATLVGTVSYMVMSHDFDIILSLATQPLETGIAQVDGILIKGFLFIVSALVLIALIDVPYQRWNYTNKLKMTKEEVKQEAKESDGNPQIKGRIRQQQREIARRRMMSEIPKADVVITNPTHYAVAIKYDDHSMGAPRVIAKGADDIALKIREIASEHKVPTLESPKLARALFAHTELGDEIPQALYAAVAEILAYIFQLRHYKTHGGYYPDMPNALDVPDAMDPHLKGAN</sequence>
<evidence type="ECO:0000256" key="9">
    <source>
        <dbReference type="ARBA" id="ARBA00022989"/>
    </source>
</evidence>
<evidence type="ECO:0000256" key="8">
    <source>
        <dbReference type="ARBA" id="ARBA00022927"/>
    </source>
</evidence>
<dbReference type="PRINTS" id="PR00950">
    <property type="entry name" value="TYPE3IMSPROT"/>
</dbReference>
<dbReference type="PANTHER" id="PTHR30531">
    <property type="entry name" value="FLAGELLAR BIOSYNTHETIC PROTEIN FLHB"/>
    <property type="match status" value="1"/>
</dbReference>
<keyword evidence="15" id="KW-0969">Cilium</keyword>
<keyword evidence="7 13" id="KW-1005">Bacterial flagellum biogenesis</keyword>
<evidence type="ECO:0000313" key="16">
    <source>
        <dbReference type="Proteomes" id="UP001617669"/>
    </source>
</evidence>
<comment type="function">
    <text evidence="12 13">Required for formation of the rod structure in the basal body of the flagellar apparatus. Together with FliI and FliH, may constitute the export apparatus of flagellin.</text>
</comment>
<name>A0ABW8GJW5_9PROT</name>
<keyword evidence="6 13" id="KW-0812">Transmembrane</keyword>
<keyword evidence="5 13" id="KW-1003">Cell membrane</keyword>
<dbReference type="InterPro" id="IPR029025">
    <property type="entry name" value="T3SS_substrate_exporter_C"/>
</dbReference>
<evidence type="ECO:0000313" key="15">
    <source>
        <dbReference type="EMBL" id="MFJ5445680.1"/>
    </source>
</evidence>
<keyword evidence="4 13" id="KW-0813">Transport</keyword>
<dbReference type="InterPro" id="IPR006135">
    <property type="entry name" value="T3SS_substrate_exporter"/>
</dbReference>
<protein>
    <recommendedName>
        <fullName evidence="3 13">Flagellar biosynthetic protein FlhB</fullName>
    </recommendedName>
</protein>
<proteinExistence type="inferred from homology"/>
<keyword evidence="8 13" id="KW-0653">Protein transport</keyword>
<keyword evidence="9 13" id="KW-1133">Transmembrane helix</keyword>
<keyword evidence="10 13" id="KW-0472">Membrane</keyword>
<dbReference type="EMBL" id="JBIWXY010000001">
    <property type="protein sequence ID" value="MFJ5445680.1"/>
    <property type="molecule type" value="Genomic_DNA"/>
</dbReference>